<evidence type="ECO:0000256" key="12">
    <source>
        <dbReference type="ARBA" id="ARBA00049660"/>
    </source>
</evidence>
<comment type="catalytic activity">
    <reaction evidence="8">
        <text>(S)-lactate(in) + H(+)(in) = (S)-lactate(out) + H(+)(out)</text>
        <dbReference type="Rhea" id="RHEA:29415"/>
        <dbReference type="ChEBI" id="CHEBI:15378"/>
        <dbReference type="ChEBI" id="CHEBI:16651"/>
    </reaction>
</comment>
<protein>
    <recommendedName>
        <fullName evidence="13">Formate-nitrite transporter</fullName>
    </recommendedName>
</protein>
<reference evidence="15 16" key="1">
    <citation type="journal article" date="2012" name="Nucleic Acids Res.">
        <title>Sequencing of the smallest Apicomplexan genome from the human pathogen Babesia microti.</title>
        <authorList>
            <person name="Cornillot E."/>
            <person name="Hadj-Kaddour K."/>
            <person name="Dassouli A."/>
            <person name="Noel B."/>
            <person name="Ranwez V."/>
            <person name="Vacherie B."/>
            <person name="Augagneur Y."/>
            <person name="Bres V."/>
            <person name="Duclos A."/>
            <person name="Randazzo S."/>
            <person name="Carcy B."/>
            <person name="Debierre-Grockiego F."/>
            <person name="Delbecq S."/>
            <person name="Moubri-Menage K."/>
            <person name="Shams-Eldin H."/>
            <person name="Usmani-Brown S."/>
            <person name="Bringaud F."/>
            <person name="Wincker P."/>
            <person name="Vivares C.P."/>
            <person name="Schwarz R.T."/>
            <person name="Schetters T.P."/>
            <person name="Krause P.J."/>
            <person name="Gorenflot A."/>
            <person name="Berry V."/>
            <person name="Barbe V."/>
            <person name="Ben Mamoun C."/>
        </authorList>
    </citation>
    <scope>NUCLEOTIDE SEQUENCE [LARGE SCALE GENOMIC DNA]</scope>
    <source>
        <strain evidence="15 16">RI</strain>
    </source>
</reference>
<dbReference type="InterPro" id="IPR024002">
    <property type="entry name" value="For/NO2_transpt_CS"/>
</dbReference>
<feature type="transmembrane region" description="Helical" evidence="14">
    <location>
        <begin position="112"/>
        <end position="137"/>
    </location>
</feature>
<reference evidence="15 16" key="3">
    <citation type="journal article" date="2016" name="Sci. Rep.">
        <title>Genome-wide diversity and gene expression profiling of Babesia microti isolates identify polymorphic genes that mediate host-pathogen interactions.</title>
        <authorList>
            <person name="Silva J.C."/>
            <person name="Cornillot E."/>
            <person name="McCracken C."/>
            <person name="Usmani-Brown S."/>
            <person name="Dwivedi A."/>
            <person name="Ifeonu O.O."/>
            <person name="Crabtree J."/>
            <person name="Gotia H.T."/>
            <person name="Virji A.Z."/>
            <person name="Reynes C."/>
            <person name="Colinge J."/>
            <person name="Kumar V."/>
            <person name="Lawres L."/>
            <person name="Pazzi J.E."/>
            <person name="Pablo J.V."/>
            <person name="Hung C."/>
            <person name="Brancato J."/>
            <person name="Kumari P."/>
            <person name="Orvis J."/>
            <person name="Tretina K."/>
            <person name="Chibucos M."/>
            <person name="Ott S."/>
            <person name="Sadzewicz L."/>
            <person name="Sengamalay N."/>
            <person name="Shetty A.C."/>
            <person name="Su Q."/>
            <person name="Tallon L."/>
            <person name="Fraser C.M."/>
            <person name="Frutos R."/>
            <person name="Molina D.M."/>
            <person name="Krause P.J."/>
            <person name="Ben Mamoun C."/>
        </authorList>
    </citation>
    <scope>NUCLEOTIDE SEQUENCE [LARGE SCALE GENOMIC DNA]</scope>
    <source>
        <strain evidence="15 16">RI</strain>
    </source>
</reference>
<evidence type="ECO:0000256" key="6">
    <source>
        <dbReference type="ARBA" id="ARBA00022989"/>
    </source>
</evidence>
<dbReference type="GO" id="GO:0015513">
    <property type="term" value="F:high-affinity secondary active nitrite transmembrane transporter activity"/>
    <property type="evidence" value="ECO:0007669"/>
    <property type="project" value="TreeGrafter"/>
</dbReference>
<feature type="transmembrane region" description="Helical" evidence="14">
    <location>
        <begin position="27"/>
        <end position="50"/>
    </location>
</feature>
<comment type="catalytic activity">
    <reaction evidence="9">
        <text>pyruvate(out) + H(+)(out) = pyruvate(in) + H(+)(in)</text>
        <dbReference type="Rhea" id="RHEA:64720"/>
        <dbReference type="ChEBI" id="CHEBI:15361"/>
        <dbReference type="ChEBI" id="CHEBI:15378"/>
    </reaction>
</comment>
<dbReference type="RefSeq" id="XP_012650058.1">
    <property type="nucleotide sequence ID" value="XM_012794604.1"/>
</dbReference>
<dbReference type="Proteomes" id="UP000002899">
    <property type="component" value="Chromosome IV"/>
</dbReference>
<name>I7JD67_BABMR</name>
<dbReference type="PANTHER" id="PTHR30520">
    <property type="entry name" value="FORMATE TRANSPORTER-RELATED"/>
    <property type="match status" value="1"/>
</dbReference>
<organism evidence="15 16">
    <name type="scientific">Babesia microti (strain RI)</name>
    <dbReference type="NCBI Taxonomy" id="1133968"/>
    <lineage>
        <taxon>Eukaryota</taxon>
        <taxon>Sar</taxon>
        <taxon>Alveolata</taxon>
        <taxon>Apicomplexa</taxon>
        <taxon>Aconoidasida</taxon>
        <taxon>Piroplasmida</taxon>
        <taxon>Babesiidae</taxon>
        <taxon>Babesia</taxon>
    </lineage>
</organism>
<evidence type="ECO:0000256" key="3">
    <source>
        <dbReference type="ARBA" id="ARBA00011255"/>
    </source>
</evidence>
<keyword evidence="7 14" id="KW-0472">Membrane</keyword>
<dbReference type="Pfam" id="PF01226">
    <property type="entry name" value="Form_Nir_trans"/>
    <property type="match status" value="1"/>
</dbReference>
<dbReference type="PROSITE" id="PS01005">
    <property type="entry name" value="FORMATE_NITRITE_TP_1"/>
    <property type="match status" value="1"/>
</dbReference>
<comment type="similarity">
    <text evidence="12">Belongs to the FNT transporter (TC 1.A.16) family.</text>
</comment>
<dbReference type="InterPro" id="IPR023271">
    <property type="entry name" value="Aquaporin-like"/>
</dbReference>
<keyword evidence="4" id="KW-0813">Transport</keyword>
<dbReference type="PANTHER" id="PTHR30520:SF6">
    <property type="entry name" value="FORMATE_NITRATE FAMILY TRANSPORTER (EUROFUNG)"/>
    <property type="match status" value="1"/>
</dbReference>
<feature type="transmembrane region" description="Helical" evidence="14">
    <location>
        <begin position="166"/>
        <end position="190"/>
    </location>
</feature>
<dbReference type="OrthoDB" id="4829at2759"/>
<feature type="transmembrane region" description="Helical" evidence="14">
    <location>
        <begin position="243"/>
        <end position="266"/>
    </location>
</feature>
<feature type="transmembrane region" description="Helical" evidence="14">
    <location>
        <begin position="202"/>
        <end position="223"/>
    </location>
</feature>
<evidence type="ECO:0000256" key="10">
    <source>
        <dbReference type="ARBA" id="ARBA00049016"/>
    </source>
</evidence>
<dbReference type="GO" id="GO:0005774">
    <property type="term" value="C:vacuolar membrane"/>
    <property type="evidence" value="ECO:0007669"/>
    <property type="project" value="UniProtKB-SubCell"/>
</dbReference>
<dbReference type="EMBL" id="LN871599">
    <property type="protein sequence ID" value="CCF75650.1"/>
    <property type="molecule type" value="Genomic_DNA"/>
</dbReference>
<keyword evidence="5 14" id="KW-0812">Transmembrane</keyword>
<evidence type="ECO:0000256" key="13">
    <source>
        <dbReference type="ARBA" id="ARBA00049735"/>
    </source>
</evidence>
<gene>
    <name evidence="15" type="ORF">BmR1_04g07280</name>
</gene>
<evidence type="ECO:0000256" key="7">
    <source>
        <dbReference type="ARBA" id="ARBA00023136"/>
    </source>
</evidence>
<proteinExistence type="inferred from homology"/>
<dbReference type="VEuPathDB" id="PiroplasmaDB:BmR1_04g07280"/>
<sequence>MDEKSMDLKKSYNMFLDSTYNKFELPIYVYILKCLMGGWFAGLGAHAAGLLASSYYNPEAGLSSCGNCKLAFGIIFSGALLLIVYTGTDLFTSNTASFTGLVLSKRISFPKYIGYLGISLLGNYLGAVISCFILTYLSGNFYFKSENNSAAARWLSELVIYKVSHGFLECIVSAIGCNIYVCLSVWIGYVMGFSGNAVLTQILLITTFAVAGFEHIVANSYIVNSGLMNNSGITLYGAYIRNLLPTLIGNFIAGAGIIGLSLYVFYGTKMHCDSHDIEDKFGD</sequence>
<comment type="catalytic activity">
    <reaction evidence="11">
        <text>acetate(out) + H(+)(out) = acetate(in) + H(+)(in)</text>
        <dbReference type="Rhea" id="RHEA:71803"/>
        <dbReference type="ChEBI" id="CHEBI:15378"/>
        <dbReference type="ChEBI" id="CHEBI:30089"/>
    </reaction>
</comment>
<keyword evidence="6 14" id="KW-1133">Transmembrane helix</keyword>
<dbReference type="GeneID" id="24426102"/>
<feature type="transmembrane region" description="Helical" evidence="14">
    <location>
        <begin position="70"/>
        <end position="91"/>
    </location>
</feature>
<evidence type="ECO:0000256" key="1">
    <source>
        <dbReference type="ARBA" id="ARBA00004128"/>
    </source>
</evidence>
<dbReference type="GO" id="GO:0015707">
    <property type="term" value="P:nitrite transport"/>
    <property type="evidence" value="ECO:0007669"/>
    <property type="project" value="TreeGrafter"/>
</dbReference>
<evidence type="ECO:0000256" key="9">
    <source>
        <dbReference type="ARBA" id="ARBA00047693"/>
    </source>
</evidence>
<evidence type="ECO:0000256" key="11">
    <source>
        <dbReference type="ARBA" id="ARBA00049088"/>
    </source>
</evidence>
<dbReference type="KEGG" id="bmic:BmR1_04g07280"/>
<accession>I7JD67</accession>
<evidence type="ECO:0000256" key="4">
    <source>
        <dbReference type="ARBA" id="ARBA00022448"/>
    </source>
</evidence>
<dbReference type="InterPro" id="IPR000292">
    <property type="entry name" value="For/NO2_transpt"/>
</dbReference>
<evidence type="ECO:0000256" key="14">
    <source>
        <dbReference type="SAM" id="Phobius"/>
    </source>
</evidence>
<keyword evidence="16" id="KW-1185">Reference proteome</keyword>
<comment type="catalytic activity">
    <reaction evidence="10">
        <text>formate(in) + H(+)(in) = formate(out) + H(+)(out)</text>
        <dbReference type="Rhea" id="RHEA:80887"/>
        <dbReference type="ChEBI" id="CHEBI:15378"/>
        <dbReference type="ChEBI" id="CHEBI:15740"/>
    </reaction>
</comment>
<reference evidence="15 16" key="2">
    <citation type="journal article" date="2013" name="PLoS ONE">
        <title>Whole genome mapping and re-organization of the nuclear and mitochondrial genomes of Babesia microti isolates.</title>
        <authorList>
            <person name="Cornillot E."/>
            <person name="Dassouli A."/>
            <person name="Garg A."/>
            <person name="Pachikara N."/>
            <person name="Randazzo S."/>
            <person name="Depoix D."/>
            <person name="Carcy B."/>
            <person name="Delbecq S."/>
            <person name="Frutos R."/>
            <person name="Silva J.C."/>
            <person name="Sutton R."/>
            <person name="Krause P.J."/>
            <person name="Mamoun C.B."/>
        </authorList>
    </citation>
    <scope>NUCLEOTIDE SEQUENCE [LARGE SCALE GENOMIC DNA]</scope>
    <source>
        <strain evidence="15 16">RI</strain>
    </source>
</reference>
<evidence type="ECO:0000256" key="2">
    <source>
        <dbReference type="ARBA" id="ARBA00004651"/>
    </source>
</evidence>
<evidence type="ECO:0000256" key="8">
    <source>
        <dbReference type="ARBA" id="ARBA00034245"/>
    </source>
</evidence>
<dbReference type="AlphaFoldDB" id="I7JD67"/>
<evidence type="ECO:0000256" key="5">
    <source>
        <dbReference type="ARBA" id="ARBA00022692"/>
    </source>
</evidence>
<evidence type="ECO:0000313" key="16">
    <source>
        <dbReference type="Proteomes" id="UP000002899"/>
    </source>
</evidence>
<dbReference type="Gene3D" id="1.20.1080.10">
    <property type="entry name" value="Glycerol uptake facilitator protein"/>
    <property type="match status" value="1"/>
</dbReference>
<comment type="subcellular location">
    <subcellularLocation>
        <location evidence="2">Cell membrane</location>
        <topology evidence="2">Multi-pass membrane protein</topology>
    </subcellularLocation>
    <subcellularLocation>
        <location evidence="1">Vacuole membrane</location>
        <topology evidence="1">Multi-pass membrane protein</topology>
    </subcellularLocation>
</comment>
<evidence type="ECO:0000313" key="15">
    <source>
        <dbReference type="EMBL" id="CCF75650.1"/>
    </source>
</evidence>
<dbReference type="GO" id="GO:0005886">
    <property type="term" value="C:plasma membrane"/>
    <property type="evidence" value="ECO:0007669"/>
    <property type="project" value="UniProtKB-SubCell"/>
</dbReference>
<comment type="subunit">
    <text evidence="3">Homopentamer.</text>
</comment>